<evidence type="ECO:0000259" key="4">
    <source>
        <dbReference type="Pfam" id="PF18413"/>
    </source>
</evidence>
<proteinExistence type="predicted"/>
<dbReference type="RefSeq" id="WP_063323052.1">
    <property type="nucleotide sequence ID" value="NZ_CP015225.1"/>
</dbReference>
<evidence type="ECO:0000313" key="6">
    <source>
        <dbReference type="EMBL" id="AMZ72760.1"/>
    </source>
</evidence>
<evidence type="ECO:0000259" key="3">
    <source>
        <dbReference type="Pfam" id="PF18276"/>
    </source>
</evidence>
<gene>
    <name evidence="6" type="ORF">TK06_17220</name>
</gene>
<feature type="coiled-coil region" evidence="1">
    <location>
        <begin position="1218"/>
        <end position="1245"/>
    </location>
</feature>
<reference evidence="6 7" key="2">
    <citation type="journal article" date="2018" name="Nature">
        <title>Mutant phenotypes for thousands of bacterial genes of unknown function.</title>
        <authorList>
            <person name="Price M.N."/>
            <person name="Wetmore K.M."/>
            <person name="Waters R.J."/>
            <person name="Callaghan M."/>
            <person name="Ray J."/>
            <person name="Liu H."/>
            <person name="Kuehl J.V."/>
            <person name="Melnyk R.A."/>
            <person name="Lamson J.S."/>
            <person name="Suh Y."/>
            <person name="Carlson H.K."/>
            <person name="Esquivel Z."/>
            <person name="Sadeeshkumar H."/>
            <person name="Chakraborty R."/>
            <person name="Zane G.M."/>
            <person name="Rubin B.E."/>
            <person name="Wall J.D."/>
            <person name="Visel A."/>
            <person name="Bristow J."/>
            <person name="Blow M.J."/>
            <person name="Arkin A.P."/>
            <person name="Deutschbauer A.M."/>
        </authorList>
    </citation>
    <scope>NUCLEOTIDE SEQUENCE [LARGE SCALE GENOMIC DNA]</scope>
    <source>
        <strain evidence="6 7">FW300-N2E2</strain>
    </source>
</reference>
<name>A0A159ZZB2_PSEFL</name>
<sequence>MTVAIKKQLDESLRDAQLALYLNQVAPNNPTTRNLKLKTAEALYEYWLLDVLVSQDVPTTPVACAIASLQQYVHRILMNLEPGYDSASLGAEHLKTWRNELHQYPTWAAHQKLLYFPAIYLDPLLRANKSDNFRQLENDLNQNQIQPDAVQSAVTAYLTRFEEVANLNILTGYIDGEDFANSTYYFIAKSRSENSYFWRSLNMAQRPINGTPPPSPATPPKLDQPDPYAWSDWEKANVPISDNAVEHSIRPVWFNNRLFVVWAECIHQDPSATRNASSPSQATTHHPLLRLSLCFKKPDGSWSTPRVCLQGYCEDNALRSMELDAIKALVGTVAVQYRKGARDVLFLALCAREARTDSLNSTGNHFTFIKTTCIDKNLTPEPGSSATTEQAAEEHYRQYNADEKTLISATAQRIQTKTSAEIVPIEVALPENMEVSMSDFDGHRQRIGIESVDGPSPSTLTLRMSAIIHLEHYGVRTSSNRMEMRLRLTTVPYKTPRLQFVWVLPARSLPETPYVALSGGSFSSIHNAPSKFLEQNYRLSFDHMTDAAKDNEHSPGITLTNDFQGKLISTQAARHLIAASRRVDHTSYAGKVQNLTLHANNSAPLNLGETFVSLDEPLLLQYVIFRRPDASHTQSLTYEDLTVVAESSPAPNLEKFLEFTWRSTDLAKHGDTFLCGVAFVHPEEPEKKLYSALKAIKLKFTPARLQPPTITHVSTPGLGASQSIDFAGSAINESDAQNKPRQPIRLNTLFAPELIRRTENSLDDLFDWQTQHLPEPALPGVVSNKMDFHGPYGRYFTELFLYVPWLIAYRLNTEQRYEEAERWLRYVFDPSRANEGCWRSVPLVDSNMTAYHDQAPHDPHQIALSHPVHFRKALYFLYLDILINRGDAAYRALTPDSLSEAKLWYVRALELLGPRAVVQTLDQWTSISLQALSESSNEDLRGFERFLSQSDTPHPLRIRGNPSPSSLPAIDTPYLRVPFNPDLLKRWDITESRLYNLRHNLDIVGKPLHLPLFAPPLDPRALPGANALNIADSAASGLSLPHLPNYRFMVMHSQAQSAVESLSQFGATLLSLIERKEQAQLQELQQQQAWDLAKISVDLQRQALKIDRHNRQALLASRSIVEGRAHYYQHLLDKGVSEAERHACRLYLRSGSAERDASDSQAVAGSLMMTPNIFGFSNGGSRWEGALHAGAAIAQGTAISDRTTAAHLERTAQFHRRRQEWTQARDQAQLELAQVDAQLAHVAEQETATRLQLRLAESSLGQAKTNYDFFRKRFTKAQLYQWLNSQFAALYRQAYDATVGLCLTAEACWQYELADLDTRFIQPDTWNATYRGLGMGEQLKLSLLNMQAEYLRRNERDLEIRKTVSLRQLKSKTATSTINKEWAQIHADLLQGQCEFELTQELFEEDYKDRQHYLRRIKTISVSLPAIVGPYENIRATLTQTASKVFMSPGGQSVESRHANQQIALSTGVDDNGLFTLNFNDERYLPFEYTGAVSTWCLNFPNPEAQKDMLASLTDIIVQVNYTARAGGGSR</sequence>
<dbReference type="InterPro" id="IPR046839">
    <property type="entry name" value="ABC_toxin_N"/>
</dbReference>
<feature type="region of interest" description="Disordered" evidence="2">
    <location>
        <begin position="208"/>
        <end position="228"/>
    </location>
</feature>
<protein>
    <submittedName>
        <fullName evidence="6">Toxin</fullName>
    </submittedName>
</protein>
<feature type="domain" description="Neuraminidase-like" evidence="4">
    <location>
        <begin position="167"/>
        <end position="309"/>
    </location>
</feature>
<feature type="domain" description="Tc toxin complex TcA C-terminal TcB-binding" evidence="3">
    <location>
        <begin position="1239"/>
        <end position="1524"/>
    </location>
</feature>
<feature type="domain" description="ABC toxin N-terminal" evidence="5">
    <location>
        <begin position="8"/>
        <end position="137"/>
    </location>
</feature>
<organism evidence="6 7">
    <name type="scientific">Pseudomonas fluorescens</name>
    <dbReference type="NCBI Taxonomy" id="294"/>
    <lineage>
        <taxon>Bacteria</taxon>
        <taxon>Pseudomonadati</taxon>
        <taxon>Pseudomonadota</taxon>
        <taxon>Gammaproteobacteria</taxon>
        <taxon>Pseudomonadales</taxon>
        <taxon>Pseudomonadaceae</taxon>
        <taxon>Pseudomonas</taxon>
    </lineage>
</organism>
<keyword evidence="1" id="KW-0175">Coiled coil</keyword>
<dbReference type="Pfam" id="PF18276">
    <property type="entry name" value="TcA_TcB_BD"/>
    <property type="match status" value="1"/>
</dbReference>
<evidence type="ECO:0000256" key="2">
    <source>
        <dbReference type="SAM" id="MobiDB-lite"/>
    </source>
</evidence>
<evidence type="ECO:0000313" key="7">
    <source>
        <dbReference type="Proteomes" id="UP000076083"/>
    </source>
</evidence>
<accession>A0A159ZZB2</accession>
<dbReference type="Pfam" id="PF20220">
    <property type="entry name" value="ABC_toxin_N"/>
    <property type="match status" value="1"/>
</dbReference>
<evidence type="ECO:0000256" key="1">
    <source>
        <dbReference type="SAM" id="Coils"/>
    </source>
</evidence>
<evidence type="ECO:0000259" key="5">
    <source>
        <dbReference type="Pfam" id="PF20220"/>
    </source>
</evidence>
<feature type="compositionally biased region" description="Pro residues" evidence="2">
    <location>
        <begin position="210"/>
        <end position="219"/>
    </location>
</feature>
<dbReference type="EMBL" id="CP015225">
    <property type="protein sequence ID" value="AMZ72760.1"/>
    <property type="molecule type" value="Genomic_DNA"/>
</dbReference>
<dbReference type="InterPro" id="IPR040840">
    <property type="entry name" value="TcA_TcB_BD"/>
</dbReference>
<reference evidence="7" key="1">
    <citation type="submission" date="2016-04" db="EMBL/GenBank/DDBJ databases">
        <authorList>
            <person name="Ray J."/>
            <person name="Price M."/>
            <person name="Deutschbauer A."/>
        </authorList>
    </citation>
    <scope>NUCLEOTIDE SEQUENCE [LARGE SCALE GENOMIC DNA]</scope>
    <source>
        <strain evidence="7">FW300-N2E2</strain>
    </source>
</reference>
<dbReference type="Proteomes" id="UP000076083">
    <property type="component" value="Chromosome"/>
</dbReference>
<dbReference type="Pfam" id="PF18413">
    <property type="entry name" value="Neuraminidase"/>
    <property type="match status" value="1"/>
</dbReference>
<dbReference type="InterPro" id="IPR041079">
    <property type="entry name" value="Neuraminidase-like"/>
</dbReference>